<protein>
    <submittedName>
        <fullName evidence="3">Bifunctional metallophosphatase/5'-nucleotidase</fullName>
    </submittedName>
</protein>
<dbReference type="InterPro" id="IPR006311">
    <property type="entry name" value="TAT_signal"/>
</dbReference>
<accession>A0ABP6AQ56</accession>
<dbReference type="InterPro" id="IPR006179">
    <property type="entry name" value="5_nucleotidase/apyrase"/>
</dbReference>
<sequence length="620" mass="64150">MSAHRSRRSWALVRLGAALLAAGALTALPATAPASAVTPTISQVSVAYDQPGDEPADHRRGLARGNLLSYNDFHGAIDPPGGSGATVLGTPAGGIEYLATSLRQLRARAAAEGRRSLTVGAGDLIGATPLVSAAFHDEPTIELMDLVGLDISSVGNHEFDEGVAELLRLTRGGCHPVDGCADGDGFDGARFTYLAANTVRRTDQRPILPPVAVRQVDGVMVGFVGITLRGTAGIVNPAGVKDVAFLDEAATANRHAARLRRLGVKALVLLLHEGGAQNATPGGPDPGVSDCADFAGPVVDIVRNLVPEFGLVVSGHTHRYYTCALDNAAGHRTVVTSAGSNGQIVTDIDIAVDQRTRRFARIDARNEIVVNGVPDGGGGWQTSAPGVYLRDPARVDPAAKRLADKYRTAVAPLANRVVGTVTADITRVAGANGESPLGDVIADAQLAYTKAAGAQLALMNPGGIRASIGFNDTAGGEVPGQVTYGEAFTVQPFNNLVVTQTLTGAQLKAVLEQQFVGYTGQTAQRILQVSAGARYRYDTARPPGDRVSSLTLDGAPVDPATRYRVTVNDYLANGGDGFSLFTGGTDRVVAPGFDVDALTAYLGGQSPVAPGPADRITKVG</sequence>
<dbReference type="InterPro" id="IPR029052">
    <property type="entry name" value="Metallo-depent_PP-like"/>
</dbReference>
<dbReference type="Pfam" id="PF02872">
    <property type="entry name" value="5_nucleotid_C"/>
    <property type="match status" value="1"/>
</dbReference>
<dbReference type="Gene3D" id="3.90.780.10">
    <property type="entry name" value="5'-Nucleotidase, C-terminal domain"/>
    <property type="match status" value="1"/>
</dbReference>
<organism evidence="3 4">
    <name type="scientific">Pilimelia columellifera subsp. columellifera</name>
    <dbReference type="NCBI Taxonomy" id="706583"/>
    <lineage>
        <taxon>Bacteria</taxon>
        <taxon>Bacillati</taxon>
        <taxon>Actinomycetota</taxon>
        <taxon>Actinomycetes</taxon>
        <taxon>Micromonosporales</taxon>
        <taxon>Micromonosporaceae</taxon>
        <taxon>Pilimelia</taxon>
    </lineage>
</organism>
<feature type="domain" description="5'-Nucleotidase C-terminal" evidence="2">
    <location>
        <begin position="417"/>
        <end position="582"/>
    </location>
</feature>
<dbReference type="PRINTS" id="PR01607">
    <property type="entry name" value="APYRASEFAMLY"/>
</dbReference>
<dbReference type="PANTHER" id="PTHR11575:SF24">
    <property type="entry name" value="5'-NUCLEOTIDASE"/>
    <property type="match status" value="1"/>
</dbReference>
<keyword evidence="1" id="KW-0547">Nucleotide-binding</keyword>
<evidence type="ECO:0000259" key="2">
    <source>
        <dbReference type="Pfam" id="PF02872"/>
    </source>
</evidence>
<dbReference type="Proteomes" id="UP001499978">
    <property type="component" value="Unassembled WGS sequence"/>
</dbReference>
<keyword evidence="4" id="KW-1185">Reference proteome</keyword>
<dbReference type="SUPFAM" id="SSF55816">
    <property type="entry name" value="5'-nucleotidase (syn. UDP-sugar hydrolase), C-terminal domain"/>
    <property type="match status" value="1"/>
</dbReference>
<dbReference type="SUPFAM" id="SSF56300">
    <property type="entry name" value="Metallo-dependent phosphatases"/>
    <property type="match status" value="1"/>
</dbReference>
<evidence type="ECO:0000313" key="3">
    <source>
        <dbReference type="EMBL" id="GAA2520270.1"/>
    </source>
</evidence>
<feature type="signal peptide" evidence="1">
    <location>
        <begin position="1"/>
        <end position="32"/>
    </location>
</feature>
<name>A0ABP6AQ56_9ACTN</name>
<dbReference type="PROSITE" id="PS51318">
    <property type="entry name" value="TAT"/>
    <property type="match status" value="1"/>
</dbReference>
<proteinExistence type="inferred from homology"/>
<evidence type="ECO:0000256" key="1">
    <source>
        <dbReference type="RuleBase" id="RU362119"/>
    </source>
</evidence>
<feature type="chain" id="PRO_5045010839" evidence="1">
    <location>
        <begin position="33"/>
        <end position="620"/>
    </location>
</feature>
<dbReference type="PANTHER" id="PTHR11575">
    <property type="entry name" value="5'-NUCLEOTIDASE-RELATED"/>
    <property type="match status" value="1"/>
</dbReference>
<dbReference type="Gene3D" id="3.60.21.10">
    <property type="match status" value="1"/>
</dbReference>
<dbReference type="InterPro" id="IPR008334">
    <property type="entry name" value="5'-Nucleotdase_C"/>
</dbReference>
<keyword evidence="1" id="KW-0732">Signal</keyword>
<comment type="similarity">
    <text evidence="1">Belongs to the 5'-nucleotidase family.</text>
</comment>
<dbReference type="EMBL" id="BAAARY010000005">
    <property type="protein sequence ID" value="GAA2520270.1"/>
    <property type="molecule type" value="Genomic_DNA"/>
</dbReference>
<gene>
    <name evidence="3" type="ORF">GCM10010201_17240</name>
</gene>
<dbReference type="RefSeq" id="WP_344170905.1">
    <property type="nucleotide sequence ID" value="NZ_BAAARY010000005.1"/>
</dbReference>
<keyword evidence="1" id="KW-0378">Hydrolase</keyword>
<dbReference type="InterPro" id="IPR036907">
    <property type="entry name" value="5'-Nucleotdase_C_sf"/>
</dbReference>
<evidence type="ECO:0000313" key="4">
    <source>
        <dbReference type="Proteomes" id="UP001499978"/>
    </source>
</evidence>
<reference evidence="4" key="1">
    <citation type="journal article" date="2019" name="Int. J. Syst. Evol. Microbiol.">
        <title>The Global Catalogue of Microorganisms (GCM) 10K type strain sequencing project: providing services to taxonomists for standard genome sequencing and annotation.</title>
        <authorList>
            <consortium name="The Broad Institute Genomics Platform"/>
            <consortium name="The Broad Institute Genome Sequencing Center for Infectious Disease"/>
            <person name="Wu L."/>
            <person name="Ma J."/>
        </authorList>
    </citation>
    <scope>NUCLEOTIDE SEQUENCE [LARGE SCALE GENOMIC DNA]</scope>
    <source>
        <strain evidence="4">JCM 3367</strain>
    </source>
</reference>
<comment type="caution">
    <text evidence="3">The sequence shown here is derived from an EMBL/GenBank/DDBJ whole genome shotgun (WGS) entry which is preliminary data.</text>
</comment>